<evidence type="ECO:0000256" key="4">
    <source>
        <dbReference type="ARBA" id="ARBA00022989"/>
    </source>
</evidence>
<dbReference type="GO" id="GO:0015648">
    <property type="term" value="F:lipid-linked peptidoglycan transporter activity"/>
    <property type="evidence" value="ECO:0007669"/>
    <property type="project" value="TreeGrafter"/>
</dbReference>
<dbReference type="Pfam" id="PF01098">
    <property type="entry name" value="FTSW_RODA_SPOVE"/>
    <property type="match status" value="1"/>
</dbReference>
<sequence>MKRNLRKDFDYRLLLLAVIICLIGLILLYSASYQRSLLSGVSFVVRQIVWAVIGLSALLIIANINYRKLIETSYILYAINLL</sequence>
<evidence type="ECO:0008006" key="8">
    <source>
        <dbReference type="Google" id="ProtNLM"/>
    </source>
</evidence>
<comment type="subcellular location">
    <subcellularLocation>
        <location evidence="1">Membrane</location>
        <topology evidence="1">Multi-pass membrane protein</topology>
    </subcellularLocation>
</comment>
<evidence type="ECO:0000256" key="5">
    <source>
        <dbReference type="ARBA" id="ARBA00023136"/>
    </source>
</evidence>
<protein>
    <recommendedName>
        <fullName evidence="8">Rod shape-determining protein RodA</fullName>
    </recommendedName>
</protein>
<evidence type="ECO:0000256" key="3">
    <source>
        <dbReference type="ARBA" id="ARBA00022960"/>
    </source>
</evidence>
<evidence type="ECO:0000313" key="7">
    <source>
        <dbReference type="EMBL" id="GAG92811.1"/>
    </source>
</evidence>
<reference evidence="7" key="1">
    <citation type="journal article" date="2014" name="Front. Microbiol.">
        <title>High frequency of phylogenetically diverse reductive dehalogenase-homologous genes in deep subseafloor sedimentary metagenomes.</title>
        <authorList>
            <person name="Kawai M."/>
            <person name="Futagami T."/>
            <person name="Toyoda A."/>
            <person name="Takaki Y."/>
            <person name="Nishi S."/>
            <person name="Hori S."/>
            <person name="Arai W."/>
            <person name="Tsubouchi T."/>
            <person name="Morono Y."/>
            <person name="Uchiyama I."/>
            <person name="Ito T."/>
            <person name="Fujiyama A."/>
            <person name="Inagaki F."/>
            <person name="Takami H."/>
        </authorList>
    </citation>
    <scope>NUCLEOTIDE SEQUENCE</scope>
    <source>
        <strain evidence="7">Expedition CK06-06</strain>
    </source>
</reference>
<evidence type="ECO:0000256" key="6">
    <source>
        <dbReference type="SAM" id="Phobius"/>
    </source>
</evidence>
<dbReference type="EMBL" id="BART01024780">
    <property type="protein sequence ID" value="GAG92811.1"/>
    <property type="molecule type" value="Genomic_DNA"/>
</dbReference>
<feature type="transmembrane region" description="Helical" evidence="6">
    <location>
        <begin position="12"/>
        <end position="31"/>
    </location>
</feature>
<accession>X1D8P6</accession>
<dbReference type="InterPro" id="IPR001182">
    <property type="entry name" value="FtsW/RodA"/>
</dbReference>
<dbReference type="PANTHER" id="PTHR30474:SF1">
    <property type="entry name" value="PEPTIDOGLYCAN GLYCOSYLTRANSFERASE MRDB"/>
    <property type="match status" value="1"/>
</dbReference>
<dbReference type="GO" id="GO:0032153">
    <property type="term" value="C:cell division site"/>
    <property type="evidence" value="ECO:0007669"/>
    <property type="project" value="TreeGrafter"/>
</dbReference>
<dbReference type="GO" id="GO:0051301">
    <property type="term" value="P:cell division"/>
    <property type="evidence" value="ECO:0007669"/>
    <property type="project" value="InterPro"/>
</dbReference>
<evidence type="ECO:0000256" key="1">
    <source>
        <dbReference type="ARBA" id="ARBA00004141"/>
    </source>
</evidence>
<name>X1D8P6_9ZZZZ</name>
<dbReference type="GO" id="GO:0008360">
    <property type="term" value="P:regulation of cell shape"/>
    <property type="evidence" value="ECO:0007669"/>
    <property type="project" value="UniProtKB-KW"/>
</dbReference>
<feature type="non-terminal residue" evidence="7">
    <location>
        <position position="82"/>
    </location>
</feature>
<comment type="caution">
    <text evidence="7">The sequence shown here is derived from an EMBL/GenBank/DDBJ whole genome shotgun (WGS) entry which is preliminary data.</text>
</comment>
<dbReference type="AlphaFoldDB" id="X1D8P6"/>
<proteinExistence type="predicted"/>
<keyword evidence="3" id="KW-0133">Cell shape</keyword>
<gene>
    <name evidence="7" type="ORF">S01H4_44647</name>
</gene>
<keyword evidence="4 6" id="KW-1133">Transmembrane helix</keyword>
<organism evidence="7">
    <name type="scientific">marine sediment metagenome</name>
    <dbReference type="NCBI Taxonomy" id="412755"/>
    <lineage>
        <taxon>unclassified sequences</taxon>
        <taxon>metagenomes</taxon>
        <taxon>ecological metagenomes</taxon>
    </lineage>
</organism>
<dbReference type="PANTHER" id="PTHR30474">
    <property type="entry name" value="CELL CYCLE PROTEIN"/>
    <property type="match status" value="1"/>
</dbReference>
<feature type="transmembrane region" description="Helical" evidence="6">
    <location>
        <begin position="43"/>
        <end position="66"/>
    </location>
</feature>
<keyword evidence="2 6" id="KW-0812">Transmembrane</keyword>
<keyword evidence="5 6" id="KW-0472">Membrane</keyword>
<dbReference type="GO" id="GO:0005886">
    <property type="term" value="C:plasma membrane"/>
    <property type="evidence" value="ECO:0007669"/>
    <property type="project" value="TreeGrafter"/>
</dbReference>
<evidence type="ECO:0000256" key="2">
    <source>
        <dbReference type="ARBA" id="ARBA00022692"/>
    </source>
</evidence>